<evidence type="ECO:0000313" key="2">
    <source>
        <dbReference type="EMBL" id="RYV52782.1"/>
    </source>
</evidence>
<feature type="transmembrane region" description="Helical" evidence="1">
    <location>
        <begin position="76"/>
        <end position="95"/>
    </location>
</feature>
<protein>
    <submittedName>
        <fullName evidence="2">DUF4386 family protein</fullName>
    </submittedName>
</protein>
<accession>A0A4Q5N3H2</accession>
<keyword evidence="1" id="KW-0812">Transmembrane</keyword>
<reference evidence="2 3" key="1">
    <citation type="submission" date="2019-01" db="EMBL/GenBank/DDBJ databases">
        <title>Novel species of Cellulomonas.</title>
        <authorList>
            <person name="Liu Q."/>
            <person name="Xin Y.-H."/>
        </authorList>
    </citation>
    <scope>NUCLEOTIDE SEQUENCE [LARGE SCALE GENOMIC DNA]</scope>
    <source>
        <strain evidence="2 3">HLT2-17</strain>
    </source>
</reference>
<proteinExistence type="predicted"/>
<keyword evidence="1" id="KW-1133">Transmembrane helix</keyword>
<dbReference type="Pfam" id="PF14329">
    <property type="entry name" value="DUF4386"/>
    <property type="match status" value="1"/>
</dbReference>
<name>A0A4Q5N3H2_9MICO</name>
<evidence type="ECO:0000256" key="1">
    <source>
        <dbReference type="SAM" id="Phobius"/>
    </source>
</evidence>
<dbReference type="OrthoDB" id="3729741at2"/>
<feature type="transmembrane region" description="Helical" evidence="1">
    <location>
        <begin position="164"/>
        <end position="182"/>
    </location>
</feature>
<feature type="transmembrane region" description="Helical" evidence="1">
    <location>
        <begin position="213"/>
        <end position="234"/>
    </location>
</feature>
<sequence length="246" mass="25565">MNVEVSSRPARVGGGPDPSWRRLYVIGAASAWIFVGLLIAAIVLSIVTPPPPTAQGTATLDYIAAHRTLYVVHQQLWLVPGVFAMVTYLSLYPALKHLDRSTAAVGTVVGASAWALTLAIPTSSTGAPALVYLSDQYMATADAARRASLTAAAETLIAQNRTPGVVGVLTTVGLLIVSVVMLRGVFPRAVAFLGIVVGVLGIASEALRPVIEGAYGIYGVLMLVWMAAVGWSLVRLGSNGGRSTAT</sequence>
<feature type="transmembrane region" description="Helical" evidence="1">
    <location>
        <begin position="189"/>
        <end position="207"/>
    </location>
</feature>
<evidence type="ECO:0000313" key="3">
    <source>
        <dbReference type="Proteomes" id="UP000293764"/>
    </source>
</evidence>
<keyword evidence="3" id="KW-1185">Reference proteome</keyword>
<comment type="caution">
    <text evidence="2">The sequence shown here is derived from an EMBL/GenBank/DDBJ whole genome shotgun (WGS) entry which is preliminary data.</text>
</comment>
<gene>
    <name evidence="2" type="ORF">EUA98_00795</name>
</gene>
<dbReference type="Proteomes" id="UP000293764">
    <property type="component" value="Unassembled WGS sequence"/>
</dbReference>
<organism evidence="2 3">
    <name type="scientific">Pengzhenrongella frigida</name>
    <dbReference type="NCBI Taxonomy" id="1259133"/>
    <lineage>
        <taxon>Bacteria</taxon>
        <taxon>Bacillati</taxon>
        <taxon>Actinomycetota</taxon>
        <taxon>Actinomycetes</taxon>
        <taxon>Micrococcales</taxon>
        <taxon>Pengzhenrongella</taxon>
    </lineage>
</organism>
<dbReference type="AlphaFoldDB" id="A0A4Q5N3H2"/>
<feature type="transmembrane region" description="Helical" evidence="1">
    <location>
        <begin position="23"/>
        <end position="47"/>
    </location>
</feature>
<dbReference type="RefSeq" id="WP_130100772.1">
    <property type="nucleotide sequence ID" value="NZ_SDWW01000002.1"/>
</dbReference>
<dbReference type="InterPro" id="IPR025495">
    <property type="entry name" value="DUF4386"/>
</dbReference>
<keyword evidence="1" id="KW-0472">Membrane</keyword>
<dbReference type="EMBL" id="SDWW01000002">
    <property type="protein sequence ID" value="RYV52782.1"/>
    <property type="molecule type" value="Genomic_DNA"/>
</dbReference>